<feature type="region of interest" description="Disordered" evidence="1">
    <location>
        <begin position="1"/>
        <end position="107"/>
    </location>
</feature>
<sequence>MRTRGQTPKAPLKKTYELDDTPEEDSDSYDGDKENAVNAAKPGRKSKRKGGASRASKKGLSKRQKNDNSTASQESPPSFAFKAAKTSFRKRKLLKHERQLQNEEENKRRIDEMIAYFKNLDEQKLETA</sequence>
<dbReference type="GeneID" id="20653695"/>
<feature type="compositionally biased region" description="Basic residues" evidence="1">
    <location>
        <begin position="42"/>
        <end position="63"/>
    </location>
</feature>
<dbReference type="InParanoid" id="G4YK91"/>
<organism evidence="2 3">
    <name type="scientific">Phytophthora sojae (strain P6497)</name>
    <name type="common">Soybean stem and root rot agent</name>
    <name type="synonym">Phytophthora megasperma f. sp. glycines</name>
    <dbReference type="NCBI Taxonomy" id="1094619"/>
    <lineage>
        <taxon>Eukaryota</taxon>
        <taxon>Sar</taxon>
        <taxon>Stramenopiles</taxon>
        <taxon>Oomycota</taxon>
        <taxon>Peronosporomycetes</taxon>
        <taxon>Peronosporales</taxon>
        <taxon>Peronosporaceae</taxon>
        <taxon>Phytophthora</taxon>
    </lineage>
</organism>
<protein>
    <submittedName>
        <fullName evidence="2">Uncharacterized protein</fullName>
    </submittedName>
</protein>
<dbReference type="RefSeq" id="XP_009515450.1">
    <property type="nucleotide sequence ID" value="XM_009517155.1"/>
</dbReference>
<dbReference type="AlphaFoldDB" id="G4YK91"/>
<feature type="compositionally biased region" description="Basic and acidic residues" evidence="1">
    <location>
        <begin position="96"/>
        <end position="107"/>
    </location>
</feature>
<reference evidence="2 3" key="1">
    <citation type="journal article" date="2006" name="Science">
        <title>Phytophthora genome sequences uncover evolutionary origins and mechanisms of pathogenesis.</title>
        <authorList>
            <person name="Tyler B.M."/>
            <person name="Tripathy S."/>
            <person name="Zhang X."/>
            <person name="Dehal P."/>
            <person name="Jiang R.H."/>
            <person name="Aerts A."/>
            <person name="Arredondo F.D."/>
            <person name="Baxter L."/>
            <person name="Bensasson D."/>
            <person name="Beynon J.L."/>
            <person name="Chapman J."/>
            <person name="Damasceno C.M."/>
            <person name="Dorrance A.E."/>
            <person name="Dou D."/>
            <person name="Dickerman A.W."/>
            <person name="Dubchak I.L."/>
            <person name="Garbelotto M."/>
            <person name="Gijzen M."/>
            <person name="Gordon S.G."/>
            <person name="Govers F."/>
            <person name="Grunwald N.J."/>
            <person name="Huang W."/>
            <person name="Ivors K.L."/>
            <person name="Jones R.W."/>
            <person name="Kamoun S."/>
            <person name="Krampis K."/>
            <person name="Lamour K.H."/>
            <person name="Lee M.K."/>
            <person name="McDonald W.H."/>
            <person name="Medina M."/>
            <person name="Meijer H.J."/>
            <person name="Nordberg E.K."/>
            <person name="Maclean D.J."/>
            <person name="Ospina-Giraldo M.D."/>
            <person name="Morris P.F."/>
            <person name="Phuntumart V."/>
            <person name="Putnam N.H."/>
            <person name="Rash S."/>
            <person name="Rose J.K."/>
            <person name="Sakihama Y."/>
            <person name="Salamov A.A."/>
            <person name="Savidor A."/>
            <person name="Scheuring C.F."/>
            <person name="Smith B.M."/>
            <person name="Sobral B.W."/>
            <person name="Terry A."/>
            <person name="Torto-Alalibo T.A."/>
            <person name="Win J."/>
            <person name="Xu Z."/>
            <person name="Zhang H."/>
            <person name="Grigoriev I.V."/>
            <person name="Rokhsar D.S."/>
            <person name="Boore J.L."/>
        </authorList>
    </citation>
    <scope>NUCLEOTIDE SEQUENCE [LARGE SCALE GENOMIC DNA]</scope>
    <source>
        <strain evidence="2 3">P6497</strain>
    </source>
</reference>
<accession>G4YK91</accession>
<keyword evidence="3" id="KW-1185">Reference proteome</keyword>
<dbReference type="SMR" id="G4YK91"/>
<evidence type="ECO:0000313" key="3">
    <source>
        <dbReference type="Proteomes" id="UP000002640"/>
    </source>
</evidence>
<dbReference type="EMBL" id="JH159151">
    <property type="protein sequence ID" value="EGZ28175.1"/>
    <property type="molecule type" value="Genomic_DNA"/>
</dbReference>
<dbReference type="Proteomes" id="UP000002640">
    <property type="component" value="Unassembled WGS sequence"/>
</dbReference>
<name>G4YK91_PHYSP</name>
<dbReference type="OMA" id="ICQLNDT"/>
<proteinExistence type="predicted"/>
<evidence type="ECO:0000256" key="1">
    <source>
        <dbReference type="SAM" id="MobiDB-lite"/>
    </source>
</evidence>
<feature type="compositionally biased region" description="Acidic residues" evidence="1">
    <location>
        <begin position="18"/>
        <end position="29"/>
    </location>
</feature>
<gene>
    <name evidence="2" type="ORF">PHYSODRAFT_468522</name>
</gene>
<feature type="compositionally biased region" description="Polar residues" evidence="1">
    <location>
        <begin position="67"/>
        <end position="76"/>
    </location>
</feature>
<evidence type="ECO:0000313" key="2">
    <source>
        <dbReference type="EMBL" id="EGZ28175.1"/>
    </source>
</evidence>
<dbReference type="KEGG" id="psoj:PHYSODRAFT_468522"/>